<proteinExistence type="predicted"/>
<dbReference type="AlphaFoldDB" id="K9TJU6"/>
<dbReference type="InParanoid" id="K9TJU6"/>
<protein>
    <submittedName>
        <fullName evidence="1">Uncharacterized protein</fullName>
    </submittedName>
</protein>
<gene>
    <name evidence="1" type="ORF">Oscil6304_3100</name>
</gene>
<dbReference type="EMBL" id="CP003607">
    <property type="protein sequence ID" value="AFY82683.1"/>
    <property type="molecule type" value="Genomic_DNA"/>
</dbReference>
<sequence length="88" mass="9773">MCFLLYPNRFKGRLTVASAEDVAEVSPNSTIGKEVTIRNQTAQAVGKSGFVMTPKESQPLLVINATDSSCLLKFFYKSMRQVIKNENN</sequence>
<evidence type="ECO:0000313" key="1">
    <source>
        <dbReference type="EMBL" id="AFY82683.1"/>
    </source>
</evidence>
<dbReference type="Proteomes" id="UP000010367">
    <property type="component" value="Chromosome"/>
</dbReference>
<organism evidence="1 2">
    <name type="scientific">Oscillatoria acuminata PCC 6304</name>
    <dbReference type="NCBI Taxonomy" id="56110"/>
    <lineage>
        <taxon>Bacteria</taxon>
        <taxon>Bacillati</taxon>
        <taxon>Cyanobacteriota</taxon>
        <taxon>Cyanophyceae</taxon>
        <taxon>Oscillatoriophycideae</taxon>
        <taxon>Oscillatoriales</taxon>
        <taxon>Oscillatoriaceae</taxon>
        <taxon>Oscillatoria</taxon>
    </lineage>
</organism>
<reference evidence="1 2" key="1">
    <citation type="submission" date="2012-06" db="EMBL/GenBank/DDBJ databases">
        <title>Finished chromosome of genome of Oscillatoria acuminata PCC 6304.</title>
        <authorList>
            <consortium name="US DOE Joint Genome Institute"/>
            <person name="Gugger M."/>
            <person name="Coursin T."/>
            <person name="Rippka R."/>
            <person name="Tandeau De Marsac N."/>
            <person name="Huntemann M."/>
            <person name="Wei C.-L."/>
            <person name="Han J."/>
            <person name="Detter J.C."/>
            <person name="Han C."/>
            <person name="Tapia R."/>
            <person name="Davenport K."/>
            <person name="Daligault H."/>
            <person name="Erkkila T."/>
            <person name="Gu W."/>
            <person name="Munk A.C.C."/>
            <person name="Teshima H."/>
            <person name="Xu Y."/>
            <person name="Chain P."/>
            <person name="Chen A."/>
            <person name="Krypides N."/>
            <person name="Mavromatis K."/>
            <person name="Markowitz V."/>
            <person name="Szeto E."/>
            <person name="Ivanova N."/>
            <person name="Mikhailova N."/>
            <person name="Ovchinnikova G."/>
            <person name="Pagani I."/>
            <person name="Pati A."/>
            <person name="Goodwin L."/>
            <person name="Peters L."/>
            <person name="Pitluck S."/>
            <person name="Woyke T."/>
            <person name="Kerfeld C."/>
        </authorList>
    </citation>
    <scope>NUCLEOTIDE SEQUENCE [LARGE SCALE GENOMIC DNA]</scope>
    <source>
        <strain evidence="1 2">PCC 6304</strain>
    </source>
</reference>
<evidence type="ECO:0000313" key="2">
    <source>
        <dbReference type="Proteomes" id="UP000010367"/>
    </source>
</evidence>
<dbReference type="KEGG" id="oac:Oscil6304_3100"/>
<dbReference type="HOGENOM" id="CLU_2466037_0_0_3"/>
<name>K9TJU6_9CYAN</name>
<accession>K9TJU6</accession>
<keyword evidence="2" id="KW-1185">Reference proteome</keyword>